<dbReference type="GO" id="GO:0005576">
    <property type="term" value="C:extracellular region"/>
    <property type="evidence" value="ECO:0007669"/>
    <property type="project" value="UniProtKB-SubCell"/>
</dbReference>
<sequence>FPFALINACFFTSKYEIQIIDDLPNNSPQLEIHCASRDNDLEHHFLNPNQDFTWSFCMQVFRKTLFFCHFWWGSKNQIFDVFNNQHHCVDMGTVPIGTKKCVWIVKSDGIYLGFYQKDGYIHKNHYSDWN</sequence>
<reference evidence="7 8" key="2">
    <citation type="journal article" date="2017" name="Genome Biol.">
        <title>New reference genome sequences of hot pepper reveal the massive evolution of plant disease-resistance genes by retroduplication.</title>
        <authorList>
            <person name="Kim S."/>
            <person name="Park J."/>
            <person name="Yeom S.I."/>
            <person name="Kim Y.M."/>
            <person name="Seo E."/>
            <person name="Kim K.T."/>
            <person name="Kim M.S."/>
            <person name="Lee J.M."/>
            <person name="Cheong K."/>
            <person name="Shin H.S."/>
            <person name="Kim S.B."/>
            <person name="Han K."/>
            <person name="Lee J."/>
            <person name="Park M."/>
            <person name="Lee H.A."/>
            <person name="Lee H.Y."/>
            <person name="Lee Y."/>
            <person name="Oh S."/>
            <person name="Lee J.H."/>
            <person name="Choi E."/>
            <person name="Choi E."/>
            <person name="Lee S.E."/>
            <person name="Jeon J."/>
            <person name="Kim H."/>
            <person name="Choi G."/>
            <person name="Song H."/>
            <person name="Lee J."/>
            <person name="Lee S.C."/>
            <person name="Kwon J.K."/>
            <person name="Lee H.Y."/>
            <person name="Koo N."/>
            <person name="Hong Y."/>
            <person name="Kim R.W."/>
            <person name="Kang W.H."/>
            <person name="Huh J.H."/>
            <person name="Kang B.C."/>
            <person name="Yang T.J."/>
            <person name="Lee Y.H."/>
            <person name="Bennetzen J.L."/>
            <person name="Choi D."/>
        </authorList>
    </citation>
    <scope>NUCLEOTIDE SEQUENCE [LARGE SCALE GENOMIC DNA]</scope>
    <source>
        <strain evidence="8">cv. CM334</strain>
    </source>
</reference>
<dbReference type="OMA" id="HTLAPNE"/>
<keyword evidence="8" id="KW-1185">Reference proteome</keyword>
<proteinExistence type="inferred from homology"/>
<dbReference type="InterPro" id="IPR010264">
    <property type="entry name" value="Self-incomp_S1"/>
</dbReference>
<organism evidence="7 8">
    <name type="scientific">Capsicum annuum</name>
    <name type="common">Capsicum pepper</name>
    <dbReference type="NCBI Taxonomy" id="4072"/>
    <lineage>
        <taxon>Eukaryota</taxon>
        <taxon>Viridiplantae</taxon>
        <taxon>Streptophyta</taxon>
        <taxon>Embryophyta</taxon>
        <taxon>Tracheophyta</taxon>
        <taxon>Spermatophyta</taxon>
        <taxon>Magnoliopsida</taxon>
        <taxon>eudicotyledons</taxon>
        <taxon>Gunneridae</taxon>
        <taxon>Pentapetalae</taxon>
        <taxon>asterids</taxon>
        <taxon>lamiids</taxon>
        <taxon>Solanales</taxon>
        <taxon>Solanaceae</taxon>
        <taxon>Solanoideae</taxon>
        <taxon>Capsiceae</taxon>
        <taxon>Capsicum</taxon>
    </lineage>
</organism>
<feature type="non-terminal residue" evidence="7">
    <location>
        <position position="1"/>
    </location>
</feature>
<keyword evidence="4 6" id="KW-0964">Secreted</keyword>
<evidence type="ECO:0000313" key="8">
    <source>
        <dbReference type="Proteomes" id="UP000222542"/>
    </source>
</evidence>
<comment type="similarity">
    <text evidence="2 6">Belongs to the plant self-incompatibility (S1) protein family.</text>
</comment>
<evidence type="ECO:0000256" key="3">
    <source>
        <dbReference type="ARBA" id="ARBA00022471"/>
    </source>
</evidence>
<protein>
    <recommendedName>
        <fullName evidence="6">S-protein homolog</fullName>
    </recommendedName>
</protein>
<dbReference type="Gramene" id="PHT81245">
    <property type="protein sequence ID" value="PHT81245"/>
    <property type="gene ID" value="T459_14260"/>
</dbReference>
<dbReference type="Pfam" id="PF05938">
    <property type="entry name" value="Self-incomp_S1"/>
    <property type="match status" value="1"/>
</dbReference>
<dbReference type="PANTHER" id="PTHR31232">
    <property type="match status" value="1"/>
</dbReference>
<keyword evidence="3 6" id="KW-0713">Self-incompatibility</keyword>
<reference evidence="7 8" key="1">
    <citation type="journal article" date="2014" name="Nat. Genet.">
        <title>Genome sequence of the hot pepper provides insights into the evolution of pungency in Capsicum species.</title>
        <authorList>
            <person name="Kim S."/>
            <person name="Park M."/>
            <person name="Yeom S.I."/>
            <person name="Kim Y.M."/>
            <person name="Lee J.M."/>
            <person name="Lee H.A."/>
            <person name="Seo E."/>
            <person name="Choi J."/>
            <person name="Cheong K."/>
            <person name="Kim K.T."/>
            <person name="Jung K."/>
            <person name="Lee G.W."/>
            <person name="Oh S.K."/>
            <person name="Bae C."/>
            <person name="Kim S.B."/>
            <person name="Lee H.Y."/>
            <person name="Kim S.Y."/>
            <person name="Kim M.S."/>
            <person name="Kang B.C."/>
            <person name="Jo Y.D."/>
            <person name="Yang H.B."/>
            <person name="Jeong H.J."/>
            <person name="Kang W.H."/>
            <person name="Kwon J.K."/>
            <person name="Shin C."/>
            <person name="Lim J.Y."/>
            <person name="Park J.H."/>
            <person name="Huh J.H."/>
            <person name="Kim J.S."/>
            <person name="Kim B.D."/>
            <person name="Cohen O."/>
            <person name="Paran I."/>
            <person name="Suh M.C."/>
            <person name="Lee S.B."/>
            <person name="Kim Y.K."/>
            <person name="Shin Y."/>
            <person name="Noh S.J."/>
            <person name="Park J."/>
            <person name="Seo Y.S."/>
            <person name="Kwon S.Y."/>
            <person name="Kim H.A."/>
            <person name="Park J.M."/>
            <person name="Kim H.J."/>
            <person name="Choi S.B."/>
            <person name="Bosland P.W."/>
            <person name="Reeves G."/>
            <person name="Jo S.H."/>
            <person name="Lee B.W."/>
            <person name="Cho H.T."/>
            <person name="Choi H.S."/>
            <person name="Lee M.S."/>
            <person name="Yu Y."/>
            <person name="Do Choi Y."/>
            <person name="Park B.S."/>
            <person name="van Deynze A."/>
            <person name="Ashrafi H."/>
            <person name="Hill T."/>
            <person name="Kim W.T."/>
            <person name="Pai H.S."/>
            <person name="Ahn H.K."/>
            <person name="Yeam I."/>
            <person name="Giovannoni J.J."/>
            <person name="Rose J.K."/>
            <person name="Sorensen I."/>
            <person name="Lee S.J."/>
            <person name="Kim R.W."/>
            <person name="Choi I.Y."/>
            <person name="Choi B.S."/>
            <person name="Lim J.S."/>
            <person name="Lee Y.H."/>
            <person name="Choi D."/>
        </authorList>
    </citation>
    <scope>NUCLEOTIDE SEQUENCE [LARGE SCALE GENOMIC DNA]</scope>
    <source>
        <strain evidence="8">cv. CM334</strain>
    </source>
</reference>
<comment type="caution">
    <text evidence="7">The sequence shown here is derived from an EMBL/GenBank/DDBJ whole genome shotgun (WGS) entry which is preliminary data.</text>
</comment>
<evidence type="ECO:0000313" key="7">
    <source>
        <dbReference type="EMBL" id="PHT81245.1"/>
    </source>
</evidence>
<evidence type="ECO:0000256" key="4">
    <source>
        <dbReference type="ARBA" id="ARBA00022525"/>
    </source>
</evidence>
<dbReference type="EMBL" id="AYRZ02000005">
    <property type="protein sequence ID" value="PHT81245.1"/>
    <property type="molecule type" value="Genomic_DNA"/>
</dbReference>
<dbReference type="PANTHER" id="PTHR31232:SF170">
    <property type="entry name" value="S-PROTEIN HOMOLOG"/>
    <property type="match status" value="1"/>
</dbReference>
<evidence type="ECO:0000256" key="2">
    <source>
        <dbReference type="ARBA" id="ARBA00005581"/>
    </source>
</evidence>
<dbReference type="GO" id="GO:0060320">
    <property type="term" value="P:rejection of self pollen"/>
    <property type="evidence" value="ECO:0007669"/>
    <property type="project" value="UniProtKB-KW"/>
</dbReference>
<evidence type="ECO:0000256" key="5">
    <source>
        <dbReference type="ARBA" id="ARBA00022729"/>
    </source>
</evidence>
<evidence type="ECO:0000256" key="6">
    <source>
        <dbReference type="RuleBase" id="RU367044"/>
    </source>
</evidence>
<accession>A0A2G2ZH43</accession>
<dbReference type="Proteomes" id="UP000222542">
    <property type="component" value="Unassembled WGS sequence"/>
</dbReference>
<name>A0A2G2ZH43_CAPAN</name>
<gene>
    <name evidence="7" type="ORF">T459_14260</name>
</gene>
<dbReference type="AlphaFoldDB" id="A0A2G2ZH43"/>
<evidence type="ECO:0000256" key="1">
    <source>
        <dbReference type="ARBA" id="ARBA00004613"/>
    </source>
</evidence>
<keyword evidence="5" id="KW-0732">Signal</keyword>
<comment type="subcellular location">
    <subcellularLocation>
        <location evidence="1 6">Secreted</location>
    </subcellularLocation>
</comment>